<dbReference type="STRING" id="301148.B4135_1057"/>
<dbReference type="PANTHER" id="PTHR13604">
    <property type="entry name" value="DC12-RELATED"/>
    <property type="match status" value="1"/>
</dbReference>
<dbReference type="InterPro" id="IPR036590">
    <property type="entry name" value="SRAP-like"/>
</dbReference>
<evidence type="ECO:0000256" key="6">
    <source>
        <dbReference type="ARBA" id="ARBA00023125"/>
    </source>
</evidence>
<keyword evidence="6" id="KW-0238">DNA-binding</keyword>
<dbReference type="AlphaFoldDB" id="A0A150ME33"/>
<organism evidence="9 10">
    <name type="scientific">Caldibacillus debilis</name>
    <dbReference type="NCBI Taxonomy" id="301148"/>
    <lineage>
        <taxon>Bacteria</taxon>
        <taxon>Bacillati</taxon>
        <taxon>Bacillota</taxon>
        <taxon>Bacilli</taxon>
        <taxon>Bacillales</taxon>
        <taxon>Bacillaceae</taxon>
        <taxon>Caldibacillus</taxon>
    </lineage>
</organism>
<evidence type="ECO:0000256" key="4">
    <source>
        <dbReference type="ARBA" id="ARBA00022801"/>
    </source>
</evidence>
<gene>
    <name evidence="9" type="ORF">B4135_1057</name>
</gene>
<keyword evidence="3" id="KW-0227">DNA damage</keyword>
<dbReference type="OrthoDB" id="9782620at2"/>
<dbReference type="Proteomes" id="UP000075683">
    <property type="component" value="Unassembled WGS sequence"/>
</dbReference>
<keyword evidence="7" id="KW-0456">Lyase</keyword>
<dbReference type="Gene3D" id="3.90.1680.10">
    <property type="entry name" value="SOS response associated peptidase-like"/>
    <property type="match status" value="1"/>
</dbReference>
<evidence type="ECO:0000256" key="2">
    <source>
        <dbReference type="ARBA" id="ARBA00022670"/>
    </source>
</evidence>
<evidence type="ECO:0000313" key="9">
    <source>
        <dbReference type="EMBL" id="KYD22834.1"/>
    </source>
</evidence>
<sequence length="223" mass="25266">MCGRFTLTADAEQLMALFQLSFFPEEYVPRFNISPSQQVLSAVKAAEGYKAGYLKWGLVPFWVKDAKKWKPLINARAESLEEKASFKHLLDKRRCIIFADGYYEWKEKGGKKRPYRIVKQDGKPFAFAGLWDKNDGEAGGLPTCTIITVPANGELGEIHDRMPAIFTVREEIAAWLDKSKPFPEVRPLLKTAPENLFYAYEVSPAVNSPKNESEACIRPAEEE</sequence>
<evidence type="ECO:0000256" key="7">
    <source>
        <dbReference type="ARBA" id="ARBA00023239"/>
    </source>
</evidence>
<comment type="caution">
    <text evidence="9">The sequence shown here is derived from an EMBL/GenBank/DDBJ whole genome shotgun (WGS) entry which is preliminary data.</text>
</comment>
<keyword evidence="2 8" id="KW-0645">Protease</keyword>
<dbReference type="InterPro" id="IPR003738">
    <property type="entry name" value="SRAP"/>
</dbReference>
<proteinExistence type="inferred from homology"/>
<dbReference type="SUPFAM" id="SSF143081">
    <property type="entry name" value="BB1717-like"/>
    <property type="match status" value="1"/>
</dbReference>
<reference evidence="9 10" key="1">
    <citation type="submission" date="2016-01" db="EMBL/GenBank/DDBJ databases">
        <title>Draft Genome Sequences of Seven Thermophilic Sporeformers Isolated from Foods.</title>
        <authorList>
            <person name="Berendsen E.M."/>
            <person name="Wells-Bennik M.H."/>
            <person name="Krawcyk A.O."/>
            <person name="De Jong A."/>
            <person name="Holsappel S."/>
            <person name="Eijlander R.T."/>
            <person name="Kuipers O.P."/>
        </authorList>
    </citation>
    <scope>NUCLEOTIDE SEQUENCE [LARGE SCALE GENOMIC DNA]</scope>
    <source>
        <strain evidence="9 10">B4135</strain>
    </source>
</reference>
<dbReference type="GO" id="GO:0003697">
    <property type="term" value="F:single-stranded DNA binding"/>
    <property type="evidence" value="ECO:0007669"/>
    <property type="project" value="InterPro"/>
</dbReference>
<dbReference type="EMBL" id="LQYT01000006">
    <property type="protein sequence ID" value="KYD22834.1"/>
    <property type="molecule type" value="Genomic_DNA"/>
</dbReference>
<evidence type="ECO:0000256" key="1">
    <source>
        <dbReference type="ARBA" id="ARBA00008136"/>
    </source>
</evidence>
<dbReference type="PANTHER" id="PTHR13604:SF0">
    <property type="entry name" value="ABASIC SITE PROCESSING PROTEIN HMCES"/>
    <property type="match status" value="1"/>
</dbReference>
<evidence type="ECO:0000313" key="10">
    <source>
        <dbReference type="Proteomes" id="UP000075683"/>
    </source>
</evidence>
<dbReference type="EC" id="3.4.-.-" evidence="8"/>
<dbReference type="GO" id="GO:0106300">
    <property type="term" value="P:protein-DNA covalent cross-linking repair"/>
    <property type="evidence" value="ECO:0007669"/>
    <property type="project" value="InterPro"/>
</dbReference>
<name>A0A150ME33_9BACI</name>
<protein>
    <recommendedName>
        <fullName evidence="8">Abasic site processing protein</fullName>
        <ecNumber evidence="8">3.4.-.-</ecNumber>
    </recommendedName>
</protein>
<evidence type="ECO:0000256" key="8">
    <source>
        <dbReference type="RuleBase" id="RU364100"/>
    </source>
</evidence>
<dbReference type="GO" id="GO:0006508">
    <property type="term" value="P:proteolysis"/>
    <property type="evidence" value="ECO:0007669"/>
    <property type="project" value="UniProtKB-KW"/>
</dbReference>
<dbReference type="RefSeq" id="WP_061567890.1">
    <property type="nucleotide sequence ID" value="NZ_LQYT01000006.1"/>
</dbReference>
<keyword evidence="4 8" id="KW-0378">Hydrolase</keyword>
<dbReference type="GO" id="GO:0016829">
    <property type="term" value="F:lyase activity"/>
    <property type="evidence" value="ECO:0007669"/>
    <property type="project" value="UniProtKB-KW"/>
</dbReference>
<evidence type="ECO:0000256" key="5">
    <source>
        <dbReference type="ARBA" id="ARBA00023124"/>
    </source>
</evidence>
<accession>A0A150ME33</accession>
<comment type="similarity">
    <text evidence="1 8">Belongs to the SOS response-associated peptidase family.</text>
</comment>
<evidence type="ECO:0000256" key="3">
    <source>
        <dbReference type="ARBA" id="ARBA00022763"/>
    </source>
</evidence>
<keyword evidence="5" id="KW-0190">Covalent protein-DNA linkage</keyword>
<dbReference type="GO" id="GO:0008233">
    <property type="term" value="F:peptidase activity"/>
    <property type="evidence" value="ECO:0007669"/>
    <property type="project" value="UniProtKB-KW"/>
</dbReference>
<dbReference type="Pfam" id="PF02586">
    <property type="entry name" value="SRAP"/>
    <property type="match status" value="1"/>
</dbReference>